<dbReference type="STRING" id="3827.A0A3Q7XJK8"/>
<reference evidence="3" key="1">
    <citation type="submission" date="2025-08" db="UniProtKB">
        <authorList>
            <consortium name="RefSeq"/>
        </authorList>
    </citation>
    <scope>IDENTIFICATION</scope>
    <source>
        <tissue evidence="3">Etiolated seedlings</tissue>
    </source>
</reference>
<dbReference type="RefSeq" id="XP_027186643.1">
    <property type="nucleotide sequence ID" value="XM_027330842.1"/>
</dbReference>
<proteinExistence type="predicted"/>
<dbReference type="AlphaFoldDB" id="A0A3Q7XJK8"/>
<protein>
    <submittedName>
        <fullName evidence="3">Probable sodium/metabolite cotransporter BASS3, chloroplastic</fullName>
    </submittedName>
</protein>
<feature type="transmembrane region" description="Helical" evidence="1">
    <location>
        <begin position="76"/>
        <end position="99"/>
    </location>
</feature>
<dbReference type="PANTHER" id="PTHR10361:SF33">
    <property type="entry name" value="SODIUM_METABOLITE COTRANSPORTER BASS3, CHLOROPLASTIC-RELATED"/>
    <property type="match status" value="1"/>
</dbReference>
<sequence>MFYADFILKACDSGAQLSSYASFISKGDVALCILLTTYTTIVPVDSFAMSKSILQVVLVAVTLGLLNTYAKPVVSVIQPVMPFVAMICTSLYIGIPLAIN</sequence>
<keyword evidence="1" id="KW-0812">Transmembrane</keyword>
<evidence type="ECO:0000256" key="1">
    <source>
        <dbReference type="SAM" id="Phobius"/>
    </source>
</evidence>
<keyword evidence="1" id="KW-1133">Transmembrane helix</keyword>
<evidence type="ECO:0000313" key="3">
    <source>
        <dbReference type="RefSeq" id="XP_027186643.1"/>
    </source>
</evidence>
<keyword evidence="2" id="KW-1185">Reference proteome</keyword>
<dbReference type="Proteomes" id="UP000087171">
    <property type="component" value="Unplaced"/>
</dbReference>
<organism evidence="2 3">
    <name type="scientific">Cicer arietinum</name>
    <name type="common">Chickpea</name>
    <name type="synonym">Garbanzo</name>
    <dbReference type="NCBI Taxonomy" id="3827"/>
    <lineage>
        <taxon>Eukaryota</taxon>
        <taxon>Viridiplantae</taxon>
        <taxon>Streptophyta</taxon>
        <taxon>Embryophyta</taxon>
        <taxon>Tracheophyta</taxon>
        <taxon>Spermatophyta</taxon>
        <taxon>Magnoliopsida</taxon>
        <taxon>eudicotyledons</taxon>
        <taxon>Gunneridae</taxon>
        <taxon>Pentapetalae</taxon>
        <taxon>rosids</taxon>
        <taxon>fabids</taxon>
        <taxon>Fabales</taxon>
        <taxon>Fabaceae</taxon>
        <taxon>Papilionoideae</taxon>
        <taxon>50 kb inversion clade</taxon>
        <taxon>NPAAA clade</taxon>
        <taxon>Hologalegina</taxon>
        <taxon>IRL clade</taxon>
        <taxon>Cicereae</taxon>
        <taxon>Cicer</taxon>
    </lineage>
</organism>
<evidence type="ECO:0000313" key="2">
    <source>
        <dbReference type="Proteomes" id="UP000087171"/>
    </source>
</evidence>
<accession>A0A3Q7XJK8</accession>
<feature type="transmembrane region" description="Helical" evidence="1">
    <location>
        <begin position="20"/>
        <end position="41"/>
    </location>
</feature>
<name>A0A3Q7XJK8_CICAR</name>
<keyword evidence="1" id="KW-0472">Membrane</keyword>
<dbReference type="InterPro" id="IPR004710">
    <property type="entry name" value="Bilac:Na_transpt"/>
</dbReference>
<dbReference type="PANTHER" id="PTHR10361">
    <property type="entry name" value="SODIUM-BILE ACID COTRANSPORTER"/>
    <property type="match status" value="1"/>
</dbReference>
<gene>
    <name evidence="3" type="primary">LOC113784608</name>
</gene>
<feature type="transmembrane region" description="Helical" evidence="1">
    <location>
        <begin position="53"/>
        <end position="70"/>
    </location>
</feature>
<dbReference type="OrthoDB" id="1746879at2759"/>